<reference evidence="2 3" key="1">
    <citation type="submission" date="2018-07" db="EMBL/GenBank/DDBJ databases">
        <title>Complete genome sequence of Flavobacterium arcticum type strain SM1502T.</title>
        <authorList>
            <person name="Li Y."/>
            <person name="Li D.-D."/>
        </authorList>
    </citation>
    <scope>NUCLEOTIDE SEQUENCE [LARGE SCALE GENOMIC DNA]</scope>
    <source>
        <strain evidence="2 3">SM1502</strain>
    </source>
</reference>
<evidence type="ECO:0000313" key="2">
    <source>
        <dbReference type="EMBL" id="AXG73682.1"/>
    </source>
</evidence>
<dbReference type="Proteomes" id="UP000253951">
    <property type="component" value="Chromosome"/>
</dbReference>
<sequence>MANQTHNSNEDLDLALVSGKIKKYIGRINDWFFDWILFLKRNIILVAIVIIAGVALGYYMDSNEKIYEQRIVVMPNFGSIDYLYDNIELINEKIKESDGEFLSSIGFNGGAAIGGITVKPVIEIYDFIDDEEDEQQKKLQVFRLLAESDNIEDVMEDMPTSRNYTKHLITIYTAGNASHEATVEPLMKYLNQDAYFLKVKEEYTKSLEQEIVANDSTINNIDALLTGYSVNGRKTPVGNQMYHSDNTQLDEVIILKNKLIKKQNKNRVNRINYSKIIKENSVVLNVKRDNILAGRMKLIVPFLLFFFIFMPIVSFISYYKRQIKKRKMIINE</sequence>
<dbReference type="OrthoDB" id="1452530at2"/>
<keyword evidence="1" id="KW-0472">Membrane</keyword>
<dbReference type="RefSeq" id="WP_114677442.1">
    <property type="nucleotide sequence ID" value="NZ_CP031188.1"/>
</dbReference>
<feature type="transmembrane region" description="Helical" evidence="1">
    <location>
        <begin position="298"/>
        <end position="319"/>
    </location>
</feature>
<organism evidence="2 3">
    <name type="scientific">Flavobacterium arcticum</name>
    <dbReference type="NCBI Taxonomy" id="1784713"/>
    <lineage>
        <taxon>Bacteria</taxon>
        <taxon>Pseudomonadati</taxon>
        <taxon>Bacteroidota</taxon>
        <taxon>Flavobacteriia</taxon>
        <taxon>Flavobacteriales</taxon>
        <taxon>Flavobacteriaceae</taxon>
        <taxon>Flavobacterium</taxon>
    </lineage>
</organism>
<evidence type="ECO:0000313" key="3">
    <source>
        <dbReference type="Proteomes" id="UP000253951"/>
    </source>
</evidence>
<keyword evidence="1" id="KW-0812">Transmembrane</keyword>
<dbReference type="EMBL" id="CP031188">
    <property type="protein sequence ID" value="AXG73682.1"/>
    <property type="molecule type" value="Genomic_DNA"/>
</dbReference>
<proteinExistence type="predicted"/>
<keyword evidence="3" id="KW-1185">Reference proteome</keyword>
<evidence type="ECO:0000256" key="1">
    <source>
        <dbReference type="SAM" id="Phobius"/>
    </source>
</evidence>
<feature type="transmembrane region" description="Helical" evidence="1">
    <location>
        <begin position="43"/>
        <end position="60"/>
    </location>
</feature>
<keyword evidence="1" id="KW-1133">Transmembrane helix</keyword>
<gene>
    <name evidence="2" type="ORF">DVK85_05330</name>
</gene>
<accession>A0A345HAS2</accession>
<protein>
    <submittedName>
        <fullName evidence="2">Uncharacterized protein</fullName>
    </submittedName>
</protein>
<dbReference type="AlphaFoldDB" id="A0A345HAS2"/>
<name>A0A345HAS2_9FLAO</name>
<dbReference type="KEGG" id="fat:DVK85_05330"/>